<feature type="region of interest" description="Disordered" evidence="1">
    <location>
        <begin position="1"/>
        <end position="140"/>
    </location>
</feature>
<evidence type="ECO:0000313" key="2">
    <source>
        <dbReference type="EMBL" id="ORY16283.1"/>
    </source>
</evidence>
<protein>
    <submittedName>
        <fullName evidence="2">Uncharacterized protein</fullName>
    </submittedName>
</protein>
<name>A0A1Y2A172_9PLEO</name>
<feature type="compositionally biased region" description="Basic and acidic residues" evidence="1">
    <location>
        <begin position="84"/>
        <end position="100"/>
    </location>
</feature>
<reference evidence="2 3" key="1">
    <citation type="submission" date="2016-07" db="EMBL/GenBank/DDBJ databases">
        <title>Pervasive Adenine N6-methylation of Active Genes in Fungi.</title>
        <authorList>
            <consortium name="DOE Joint Genome Institute"/>
            <person name="Mondo S.J."/>
            <person name="Dannebaum R.O."/>
            <person name="Kuo R.C."/>
            <person name="Labutti K."/>
            <person name="Haridas S."/>
            <person name="Kuo A."/>
            <person name="Salamov A."/>
            <person name="Ahrendt S.R."/>
            <person name="Lipzen A."/>
            <person name="Sullivan W."/>
            <person name="Andreopoulos W.B."/>
            <person name="Clum A."/>
            <person name="Lindquist E."/>
            <person name="Daum C."/>
            <person name="Ramamoorthy G.K."/>
            <person name="Gryganskyi A."/>
            <person name="Culley D."/>
            <person name="Magnuson J.K."/>
            <person name="James T.Y."/>
            <person name="O'Malley M.A."/>
            <person name="Stajich J.E."/>
            <person name="Spatafora J.W."/>
            <person name="Visel A."/>
            <person name="Grigoriev I.V."/>
        </authorList>
    </citation>
    <scope>NUCLEOTIDE SEQUENCE [LARGE SCALE GENOMIC DNA]</scope>
    <source>
        <strain evidence="2 3">CBS 115471</strain>
    </source>
</reference>
<gene>
    <name evidence="2" type="ORF">BCR34DRAFT_120107</name>
</gene>
<sequence length="140" mass="15952">MKNRDQCVDEPGKSLPDPIDEPEGSEPMDTGVTDTEDSEPGPDPVTMDEPKPVPRGPRNDSYGHHSGYGDQSSNGYGQYLVNSYDHHPGHDHQYSYDHHPSYSHQSGYDYYSSYDDFARYSPRRRRRSSPSYSPYRKGSM</sequence>
<organism evidence="2 3">
    <name type="scientific">Clohesyomyces aquaticus</name>
    <dbReference type="NCBI Taxonomy" id="1231657"/>
    <lineage>
        <taxon>Eukaryota</taxon>
        <taxon>Fungi</taxon>
        <taxon>Dikarya</taxon>
        <taxon>Ascomycota</taxon>
        <taxon>Pezizomycotina</taxon>
        <taxon>Dothideomycetes</taxon>
        <taxon>Pleosporomycetidae</taxon>
        <taxon>Pleosporales</taxon>
        <taxon>Lindgomycetaceae</taxon>
        <taxon>Clohesyomyces</taxon>
    </lineage>
</organism>
<feature type="compositionally biased region" description="Basic and acidic residues" evidence="1">
    <location>
        <begin position="1"/>
        <end position="12"/>
    </location>
</feature>
<feature type="compositionally biased region" description="Basic and acidic residues" evidence="1">
    <location>
        <begin position="48"/>
        <end position="63"/>
    </location>
</feature>
<keyword evidence="3" id="KW-1185">Reference proteome</keyword>
<evidence type="ECO:0000256" key="1">
    <source>
        <dbReference type="SAM" id="MobiDB-lite"/>
    </source>
</evidence>
<feature type="compositionally biased region" description="Low complexity" evidence="1">
    <location>
        <begin position="102"/>
        <end position="115"/>
    </location>
</feature>
<dbReference type="Proteomes" id="UP000193144">
    <property type="component" value="Unassembled WGS sequence"/>
</dbReference>
<proteinExistence type="predicted"/>
<accession>A0A1Y2A172</accession>
<feature type="compositionally biased region" description="Low complexity" evidence="1">
    <location>
        <begin position="129"/>
        <end position="140"/>
    </location>
</feature>
<dbReference type="AlphaFoldDB" id="A0A1Y2A172"/>
<evidence type="ECO:0000313" key="3">
    <source>
        <dbReference type="Proteomes" id="UP000193144"/>
    </source>
</evidence>
<dbReference type="EMBL" id="MCFA01000019">
    <property type="protein sequence ID" value="ORY16283.1"/>
    <property type="molecule type" value="Genomic_DNA"/>
</dbReference>
<comment type="caution">
    <text evidence="2">The sequence shown here is derived from an EMBL/GenBank/DDBJ whole genome shotgun (WGS) entry which is preliminary data.</text>
</comment>